<sequence>MVGQYAIGPRSASEARPHPPRAPRHFAHLSRAARPRSRRAVSTAPVATSPPPLALACGSATPYVIRDRSPATPARAPRIGPFNFKETIVTNVMHLNTHPARLRPGDMAIHQEHGWVEILARAGAQRKIRWTEYATLAAEALAPDELCGELLTVWEDWVDGDTLKAGSARPIPHRLRRGTGLAPLREPSADQ</sequence>
<keyword evidence="3" id="KW-1185">Reference proteome</keyword>
<protein>
    <submittedName>
        <fullName evidence="2">Uncharacterized protein</fullName>
    </submittedName>
</protein>
<dbReference type="KEGG" id="azo:azo2039"/>
<name>A1K751_AZOSB</name>
<dbReference type="EMBL" id="AM406670">
    <property type="protein sequence ID" value="CAL94656.1"/>
    <property type="molecule type" value="Genomic_DNA"/>
</dbReference>
<evidence type="ECO:0000256" key="1">
    <source>
        <dbReference type="SAM" id="MobiDB-lite"/>
    </source>
</evidence>
<evidence type="ECO:0000313" key="2">
    <source>
        <dbReference type="EMBL" id="CAL94656.1"/>
    </source>
</evidence>
<dbReference type="AlphaFoldDB" id="A1K751"/>
<feature type="region of interest" description="Disordered" evidence="1">
    <location>
        <begin position="168"/>
        <end position="191"/>
    </location>
</feature>
<accession>A1K751</accession>
<dbReference type="Proteomes" id="UP000002588">
    <property type="component" value="Chromosome"/>
</dbReference>
<feature type="region of interest" description="Disordered" evidence="1">
    <location>
        <begin position="1"/>
        <end position="23"/>
    </location>
</feature>
<proteinExistence type="predicted"/>
<gene>
    <name evidence="2" type="ordered locus">azo2039</name>
</gene>
<organism evidence="2 3">
    <name type="scientific">Azoarcus sp. (strain BH72)</name>
    <dbReference type="NCBI Taxonomy" id="418699"/>
    <lineage>
        <taxon>Bacteria</taxon>
        <taxon>Pseudomonadati</taxon>
        <taxon>Pseudomonadota</taxon>
        <taxon>Betaproteobacteria</taxon>
        <taxon>Rhodocyclales</taxon>
        <taxon>Zoogloeaceae</taxon>
        <taxon>Azoarcus</taxon>
    </lineage>
</organism>
<dbReference type="HOGENOM" id="CLU_1418924_0_0_4"/>
<reference evidence="2 3" key="1">
    <citation type="journal article" date="2006" name="Nat. Biotechnol.">
        <title>Complete genome of the mutualistic, N2-fixing grass endophyte Azoarcus sp. strain BH72.</title>
        <authorList>
            <person name="Krause A."/>
            <person name="Ramakumar A."/>
            <person name="Bartels D."/>
            <person name="Battistoni F."/>
            <person name="Bekel T."/>
            <person name="Boch J."/>
            <person name="Boehm M."/>
            <person name="Friedrich F."/>
            <person name="Hurek T."/>
            <person name="Krause L."/>
            <person name="Linke B."/>
            <person name="McHardy A.C."/>
            <person name="Sarkar A."/>
            <person name="Schneiker S."/>
            <person name="Syed A.A."/>
            <person name="Thauer R."/>
            <person name="Vorhoelter F.-J."/>
            <person name="Weidner S."/>
            <person name="Puehler A."/>
            <person name="Reinhold-Hurek B."/>
            <person name="Kaiser O."/>
            <person name="Goesmann A."/>
        </authorList>
    </citation>
    <scope>NUCLEOTIDE SEQUENCE [LARGE SCALE GENOMIC DNA]</scope>
    <source>
        <strain evidence="2 3">BH72</strain>
    </source>
</reference>
<evidence type="ECO:0000313" key="3">
    <source>
        <dbReference type="Proteomes" id="UP000002588"/>
    </source>
</evidence>